<protein>
    <submittedName>
        <fullName evidence="2">Molybdenum transporter</fullName>
    </submittedName>
</protein>
<dbReference type="InterPro" id="IPR051815">
    <property type="entry name" value="Molybdate_resp_trans_reg"/>
</dbReference>
<keyword evidence="3" id="KW-1185">Reference proteome</keyword>
<evidence type="ECO:0000313" key="3">
    <source>
        <dbReference type="Proteomes" id="UP000218387"/>
    </source>
</evidence>
<gene>
    <name evidence="2" type="ORF">CPZ25_018210</name>
</gene>
<dbReference type="Pfam" id="PF00126">
    <property type="entry name" value="HTH_1"/>
    <property type="match status" value="1"/>
</dbReference>
<dbReference type="GO" id="GO:0003700">
    <property type="term" value="F:DNA-binding transcription factor activity"/>
    <property type="evidence" value="ECO:0007669"/>
    <property type="project" value="InterPro"/>
</dbReference>
<dbReference type="RefSeq" id="WP_096918990.1">
    <property type="nucleotide sequence ID" value="NZ_CP029487.1"/>
</dbReference>
<feature type="domain" description="HTH lysR-type" evidence="1">
    <location>
        <begin position="40"/>
        <end position="100"/>
    </location>
</feature>
<dbReference type="InterPro" id="IPR000847">
    <property type="entry name" value="LysR_HTH_N"/>
</dbReference>
<evidence type="ECO:0000313" key="2">
    <source>
        <dbReference type="EMBL" id="QCT73164.1"/>
    </source>
</evidence>
<dbReference type="AlphaFoldDB" id="A0A4P9CBY9"/>
<name>A0A4P9CBY9_EUBML</name>
<reference evidence="2 3" key="1">
    <citation type="submission" date="2018-05" db="EMBL/GenBank/DDBJ databases">
        <title>Genome comparison of Eubacterium sp.</title>
        <authorList>
            <person name="Feng Y."/>
            <person name="Sanchez-Andrea I."/>
            <person name="Stams A.J.M."/>
            <person name="De Vos W.M."/>
        </authorList>
    </citation>
    <scope>NUCLEOTIDE SEQUENCE [LARGE SCALE GENOMIC DNA]</scope>
    <source>
        <strain evidence="2 3">YI</strain>
    </source>
</reference>
<dbReference type="InterPro" id="IPR036390">
    <property type="entry name" value="WH_DNA-bd_sf"/>
</dbReference>
<dbReference type="Proteomes" id="UP000218387">
    <property type="component" value="Chromosome"/>
</dbReference>
<dbReference type="KEGG" id="emt:CPZ25_018210"/>
<sequence length="129" mass="14692">MNREVQSAGWEAQEFDAALHPALKLRLARERIFFGPGPAELLVQIRRTDSVRMACEQMGISYSKGWKMINTMEEELGYKVTKRQQGGRNGGSACLTPEGETLLAKYQELERRSREAVEHIFEELFGSQN</sequence>
<dbReference type="SUPFAM" id="SSF46785">
    <property type="entry name" value="Winged helix' DNA-binding domain"/>
    <property type="match status" value="1"/>
</dbReference>
<dbReference type="PANTHER" id="PTHR30432:SF1">
    <property type="entry name" value="DNA-BINDING TRANSCRIPTIONAL DUAL REGULATOR MODE"/>
    <property type="match status" value="1"/>
</dbReference>
<proteinExistence type="predicted"/>
<dbReference type="PANTHER" id="PTHR30432">
    <property type="entry name" value="TRANSCRIPTIONAL REGULATOR MODE"/>
    <property type="match status" value="1"/>
</dbReference>
<dbReference type="EMBL" id="CP029487">
    <property type="protein sequence ID" value="QCT73164.1"/>
    <property type="molecule type" value="Genomic_DNA"/>
</dbReference>
<evidence type="ECO:0000259" key="1">
    <source>
        <dbReference type="Pfam" id="PF00126"/>
    </source>
</evidence>
<accession>A0A4P9CBY9</accession>
<dbReference type="InterPro" id="IPR036388">
    <property type="entry name" value="WH-like_DNA-bd_sf"/>
</dbReference>
<organism evidence="2 3">
    <name type="scientific">Eubacterium maltosivorans</name>
    <dbReference type="NCBI Taxonomy" id="2041044"/>
    <lineage>
        <taxon>Bacteria</taxon>
        <taxon>Bacillati</taxon>
        <taxon>Bacillota</taxon>
        <taxon>Clostridia</taxon>
        <taxon>Eubacteriales</taxon>
        <taxon>Eubacteriaceae</taxon>
        <taxon>Eubacterium</taxon>
    </lineage>
</organism>
<dbReference type="Gene3D" id="1.10.10.10">
    <property type="entry name" value="Winged helix-like DNA-binding domain superfamily/Winged helix DNA-binding domain"/>
    <property type="match status" value="1"/>
</dbReference>